<keyword evidence="5" id="KW-0735">Signal-anchor</keyword>
<dbReference type="PANTHER" id="PTHR12804:SF0">
    <property type="entry name" value="SIGNAL PEPTIDASE COMPLEX SUBUNIT 3"/>
    <property type="match status" value="1"/>
</dbReference>
<dbReference type="PANTHER" id="PTHR12804">
    <property type="entry name" value="MICROSOMAL SIGNAL PEPTIDASE 23 KD SUBUNIT SPC22/23"/>
    <property type="match status" value="1"/>
</dbReference>
<dbReference type="GO" id="GO:0005787">
    <property type="term" value="C:signal peptidase complex"/>
    <property type="evidence" value="ECO:0007669"/>
    <property type="project" value="InterPro"/>
</dbReference>
<proteinExistence type="inferred from homology"/>
<evidence type="ECO:0000313" key="10">
    <source>
        <dbReference type="Proteomes" id="UP000041254"/>
    </source>
</evidence>
<organism evidence="9 10">
    <name type="scientific">Vitrella brassicaformis (strain CCMP3155)</name>
    <dbReference type="NCBI Taxonomy" id="1169540"/>
    <lineage>
        <taxon>Eukaryota</taxon>
        <taxon>Sar</taxon>
        <taxon>Alveolata</taxon>
        <taxon>Colpodellida</taxon>
        <taxon>Vitrellaceae</taxon>
        <taxon>Vitrella</taxon>
    </lineage>
</organism>
<dbReference type="VEuPathDB" id="CryptoDB:Vbra_13738"/>
<dbReference type="GO" id="GO:0045047">
    <property type="term" value="P:protein targeting to ER"/>
    <property type="evidence" value="ECO:0007669"/>
    <property type="project" value="TreeGrafter"/>
</dbReference>
<keyword evidence="4" id="KW-0256">Endoplasmic reticulum</keyword>
<dbReference type="InterPro" id="IPR007653">
    <property type="entry name" value="SPC3"/>
</dbReference>
<protein>
    <recommendedName>
        <fullName evidence="8">Signal peptidase complex subunit 3</fullName>
    </recommendedName>
</protein>
<keyword evidence="3" id="KW-0812">Transmembrane</keyword>
<evidence type="ECO:0000256" key="3">
    <source>
        <dbReference type="ARBA" id="ARBA00022692"/>
    </source>
</evidence>
<keyword evidence="7" id="KW-0472">Membrane</keyword>
<reference evidence="9 10" key="1">
    <citation type="submission" date="2014-11" db="EMBL/GenBank/DDBJ databases">
        <authorList>
            <person name="Zhu J."/>
            <person name="Qi W."/>
            <person name="Song R."/>
        </authorList>
    </citation>
    <scope>NUCLEOTIDE SEQUENCE [LARGE SCALE GENOMIC DNA]</scope>
</reference>
<comment type="similarity">
    <text evidence="2">Belongs to the SPCS3 family.</text>
</comment>
<accession>A0A0G4EWH5</accession>
<dbReference type="EMBL" id="CDMY01000333">
    <property type="protein sequence ID" value="CEM02701.1"/>
    <property type="molecule type" value="Genomic_DNA"/>
</dbReference>
<name>A0A0G4EWH5_VITBC</name>
<dbReference type="PhylomeDB" id="A0A0G4EWH5"/>
<dbReference type="Pfam" id="PF04573">
    <property type="entry name" value="SPC22"/>
    <property type="match status" value="1"/>
</dbReference>
<keyword evidence="6" id="KW-1133">Transmembrane helix</keyword>
<evidence type="ECO:0000256" key="5">
    <source>
        <dbReference type="ARBA" id="ARBA00022968"/>
    </source>
</evidence>
<comment type="subcellular location">
    <subcellularLocation>
        <location evidence="1">Endoplasmic reticulum membrane</location>
        <topology evidence="1">Single-pass type II membrane protein</topology>
    </subcellularLocation>
</comment>
<dbReference type="Proteomes" id="UP000041254">
    <property type="component" value="Unassembled WGS sequence"/>
</dbReference>
<dbReference type="STRING" id="1169540.A0A0G4EWH5"/>
<evidence type="ECO:0000256" key="6">
    <source>
        <dbReference type="ARBA" id="ARBA00022989"/>
    </source>
</evidence>
<evidence type="ECO:0000256" key="8">
    <source>
        <dbReference type="ARBA" id="ARBA00029556"/>
    </source>
</evidence>
<keyword evidence="10" id="KW-1185">Reference proteome</keyword>
<evidence type="ECO:0000256" key="7">
    <source>
        <dbReference type="ARBA" id="ARBA00023136"/>
    </source>
</evidence>
<gene>
    <name evidence="9" type="ORF">Vbra_13738</name>
</gene>
<dbReference type="FunCoup" id="A0A0G4EWH5">
    <property type="interactions" value="196"/>
</dbReference>
<dbReference type="PIRSF" id="PIRSF016089">
    <property type="entry name" value="SPC22"/>
    <property type="match status" value="1"/>
</dbReference>
<evidence type="ECO:0000256" key="1">
    <source>
        <dbReference type="ARBA" id="ARBA00004648"/>
    </source>
</evidence>
<evidence type="ECO:0000313" key="9">
    <source>
        <dbReference type="EMBL" id="CEM02701.1"/>
    </source>
</evidence>
<sequence>MMDVSDLSSQTLSTKMMETLSTRANTLFCSFLSCLAFFAVLNHLSAYVMFDPTPRMDVLEVEKVFPIRNTRQGDQAVFSFNMEADLSSEFHWNLKQLFVYLTASYVTSKHKRNEVTVWDKIIETVDDSVLSLSSEQVEYVLKGEDYLRDRNVTLRLKYRTMPIIGLMREKVMPLTKTFKLPGSYDHGASSR</sequence>
<dbReference type="AlphaFoldDB" id="A0A0G4EWH5"/>
<dbReference type="OrthoDB" id="10261524at2759"/>
<evidence type="ECO:0000256" key="2">
    <source>
        <dbReference type="ARBA" id="ARBA00009289"/>
    </source>
</evidence>
<evidence type="ECO:0000256" key="4">
    <source>
        <dbReference type="ARBA" id="ARBA00022824"/>
    </source>
</evidence>
<dbReference type="InParanoid" id="A0A0G4EWH5"/>
<dbReference type="OMA" id="FWDDGHG"/>
<dbReference type="GO" id="GO:0006465">
    <property type="term" value="P:signal peptide processing"/>
    <property type="evidence" value="ECO:0007669"/>
    <property type="project" value="InterPro"/>
</dbReference>